<gene>
    <name evidence="1" type="ORF">D7V64_10770</name>
</gene>
<comment type="caution">
    <text evidence="1">The sequence shown here is derived from an EMBL/GenBank/DDBJ whole genome shotgun (WGS) entry which is preliminary data.</text>
</comment>
<dbReference type="Proteomes" id="UP000281084">
    <property type="component" value="Unassembled WGS sequence"/>
</dbReference>
<dbReference type="RefSeq" id="WP_120367702.1">
    <property type="nucleotide sequence ID" value="NZ_RAXZ01000013.1"/>
</dbReference>
<accession>A0A3A8G9Z7</accession>
<dbReference type="EMBL" id="RAXZ01000013">
    <property type="protein sequence ID" value="RKG52160.1"/>
    <property type="molecule type" value="Genomic_DNA"/>
</dbReference>
<proteinExistence type="predicted"/>
<organism evidence="1 2">
    <name type="scientific">Acinetobacter cumulans</name>
    <dbReference type="NCBI Taxonomy" id="2136182"/>
    <lineage>
        <taxon>Bacteria</taxon>
        <taxon>Pseudomonadati</taxon>
        <taxon>Pseudomonadota</taxon>
        <taxon>Gammaproteobacteria</taxon>
        <taxon>Moraxellales</taxon>
        <taxon>Moraxellaceae</taxon>
        <taxon>Acinetobacter</taxon>
    </lineage>
</organism>
<evidence type="ECO:0000313" key="1">
    <source>
        <dbReference type="EMBL" id="RKG52160.1"/>
    </source>
</evidence>
<sequence length="87" mass="10023">MEIKQLKQVEVVTDVVCDVCNQSTQLEFATLSANWGYGSKHDGERYELQLCEKCFFYALATLKKERADELMFDGNFDLSTLDRFGLK</sequence>
<protein>
    <submittedName>
        <fullName evidence="1">Uncharacterized protein</fullName>
    </submittedName>
</protein>
<dbReference type="AlphaFoldDB" id="A0A3A8G9Z7"/>
<name>A0A3A8G9Z7_9GAMM</name>
<evidence type="ECO:0000313" key="2">
    <source>
        <dbReference type="Proteomes" id="UP000281084"/>
    </source>
</evidence>
<reference evidence="1 2" key="1">
    <citation type="submission" date="2018-09" db="EMBL/GenBank/DDBJ databases">
        <title>The draft genome of Acinetobacter spp. strains.</title>
        <authorList>
            <person name="Qin J."/>
            <person name="Feng Y."/>
            <person name="Zong Z."/>
        </authorList>
    </citation>
    <scope>NUCLEOTIDE SEQUENCE [LARGE SCALE GENOMIC DNA]</scope>
    <source>
        <strain evidence="1 2">WCHAc060002</strain>
    </source>
</reference>